<dbReference type="SUPFAM" id="SSF47616">
    <property type="entry name" value="GST C-terminal domain-like"/>
    <property type="match status" value="1"/>
</dbReference>
<dbReference type="InterPro" id="IPR036249">
    <property type="entry name" value="Thioredoxin-like_sf"/>
</dbReference>
<dbReference type="InterPro" id="IPR036282">
    <property type="entry name" value="Glutathione-S-Trfase_C_sf"/>
</dbReference>
<dbReference type="InterPro" id="IPR004046">
    <property type="entry name" value="GST_C"/>
</dbReference>
<dbReference type="GO" id="GO:0006749">
    <property type="term" value="P:glutathione metabolic process"/>
    <property type="evidence" value="ECO:0007669"/>
    <property type="project" value="TreeGrafter"/>
</dbReference>
<evidence type="ECO:0000313" key="3">
    <source>
        <dbReference type="WBParaSite" id="ALUE_0001440301-mRNA-1"/>
    </source>
</evidence>
<evidence type="ECO:0000259" key="1">
    <source>
        <dbReference type="PROSITE" id="PS50404"/>
    </source>
</evidence>
<dbReference type="Proteomes" id="UP000036681">
    <property type="component" value="Unplaced"/>
</dbReference>
<sequence>MKPIYTLIYFDIRGLAEQIRLLLIDNRIPFDEIRIKSDDEWSKIKESFVFGQLPCLKDDDVKIVQSGAIMRHLARRHDLYGRNEMERTFADMFYEGIRDIHQRYIQFIYYEYICFADYALFEVLDVLLILSPTCLTQCSKLKAFHHRFNQRPSLQNYLMKRASNNVRVNWNGKE</sequence>
<reference evidence="3" key="1">
    <citation type="submission" date="2017-02" db="UniProtKB">
        <authorList>
            <consortium name="WormBaseParasite"/>
        </authorList>
    </citation>
    <scope>IDENTIFICATION</scope>
</reference>
<dbReference type="PANTHER" id="PTHR11571:SF141">
    <property type="entry name" value="GLUTATHIONE S-TRANSFERASE"/>
    <property type="match status" value="1"/>
</dbReference>
<accession>A0A0M3IA45</accession>
<dbReference type="Pfam" id="PF14497">
    <property type="entry name" value="GST_C_3"/>
    <property type="match status" value="1"/>
</dbReference>
<dbReference type="SUPFAM" id="SSF52833">
    <property type="entry name" value="Thioredoxin-like"/>
    <property type="match status" value="1"/>
</dbReference>
<dbReference type="Gene3D" id="1.20.1050.10">
    <property type="match status" value="2"/>
</dbReference>
<dbReference type="PANTHER" id="PTHR11571">
    <property type="entry name" value="GLUTATHIONE S-TRANSFERASE"/>
    <property type="match status" value="1"/>
</dbReference>
<name>A0A0M3IA45_ASCLU</name>
<evidence type="ECO:0000313" key="2">
    <source>
        <dbReference type="Proteomes" id="UP000036681"/>
    </source>
</evidence>
<dbReference type="GO" id="GO:0005829">
    <property type="term" value="C:cytosol"/>
    <property type="evidence" value="ECO:0007669"/>
    <property type="project" value="TreeGrafter"/>
</dbReference>
<keyword evidence="2" id="KW-1185">Reference proteome</keyword>
<dbReference type="InterPro" id="IPR050213">
    <property type="entry name" value="GST_superfamily"/>
</dbReference>
<dbReference type="GO" id="GO:0004364">
    <property type="term" value="F:glutathione transferase activity"/>
    <property type="evidence" value="ECO:0007669"/>
    <property type="project" value="UniProtKB-ARBA"/>
</dbReference>
<dbReference type="Pfam" id="PF02798">
    <property type="entry name" value="GST_N"/>
    <property type="match status" value="1"/>
</dbReference>
<dbReference type="SFLD" id="SFLDS00019">
    <property type="entry name" value="Glutathione_Transferase_(cytos"/>
    <property type="match status" value="1"/>
</dbReference>
<proteinExistence type="predicted"/>
<dbReference type="Gene3D" id="3.40.30.10">
    <property type="entry name" value="Glutaredoxin"/>
    <property type="match status" value="1"/>
</dbReference>
<dbReference type="InterPro" id="IPR040079">
    <property type="entry name" value="Glutathione_S-Trfase"/>
</dbReference>
<dbReference type="InterPro" id="IPR004045">
    <property type="entry name" value="Glutathione_S-Trfase_N"/>
</dbReference>
<protein>
    <submittedName>
        <fullName evidence="3">GST N-terminal domain-containing protein</fullName>
    </submittedName>
</protein>
<dbReference type="FunFam" id="3.40.30.10:FF:000168">
    <property type="entry name" value="Glutathione S-transferase 2"/>
    <property type="match status" value="1"/>
</dbReference>
<organism evidence="2 3">
    <name type="scientific">Ascaris lumbricoides</name>
    <name type="common">Giant roundworm</name>
    <dbReference type="NCBI Taxonomy" id="6252"/>
    <lineage>
        <taxon>Eukaryota</taxon>
        <taxon>Metazoa</taxon>
        <taxon>Ecdysozoa</taxon>
        <taxon>Nematoda</taxon>
        <taxon>Chromadorea</taxon>
        <taxon>Rhabditida</taxon>
        <taxon>Spirurina</taxon>
        <taxon>Ascaridomorpha</taxon>
        <taxon>Ascaridoidea</taxon>
        <taxon>Ascarididae</taxon>
        <taxon>Ascaris</taxon>
    </lineage>
</organism>
<dbReference type="WBParaSite" id="ALUE_0001440301-mRNA-1">
    <property type="protein sequence ID" value="ALUE_0001440301-mRNA-1"/>
    <property type="gene ID" value="ALUE_0001440301"/>
</dbReference>
<dbReference type="AlphaFoldDB" id="A0A0M3IA45"/>
<feature type="domain" description="GST N-terminal" evidence="1">
    <location>
        <begin position="3"/>
        <end position="81"/>
    </location>
</feature>
<dbReference type="PROSITE" id="PS50404">
    <property type="entry name" value="GST_NTER"/>
    <property type="match status" value="1"/>
</dbReference>